<keyword evidence="7 10" id="KW-0472">Membrane</keyword>
<evidence type="ECO:0000256" key="5">
    <source>
        <dbReference type="ARBA" id="ARBA00022989"/>
    </source>
</evidence>
<accession>A0A3B1DGL8</accession>
<evidence type="ECO:0000313" key="11">
    <source>
        <dbReference type="EMBL" id="VAX35148.1"/>
    </source>
</evidence>
<keyword evidence="2" id="KW-0444">Lipid biosynthesis</keyword>
<evidence type="ECO:0000256" key="7">
    <source>
        <dbReference type="ARBA" id="ARBA00023136"/>
    </source>
</evidence>
<keyword evidence="8" id="KW-0594">Phospholipid biosynthesis</keyword>
<organism evidence="11">
    <name type="scientific">hydrothermal vent metagenome</name>
    <dbReference type="NCBI Taxonomy" id="652676"/>
    <lineage>
        <taxon>unclassified sequences</taxon>
        <taxon>metagenomes</taxon>
        <taxon>ecological metagenomes</taxon>
    </lineage>
</organism>
<keyword evidence="3 11" id="KW-0808">Transferase</keyword>
<evidence type="ECO:0000256" key="1">
    <source>
        <dbReference type="ARBA" id="ARBA00022475"/>
    </source>
</evidence>
<keyword evidence="5 10" id="KW-1133">Transmembrane helix</keyword>
<keyword evidence="4 10" id="KW-0812">Transmembrane</keyword>
<name>A0A3B1DGL8_9ZZZZ</name>
<dbReference type="Pfam" id="PF02660">
    <property type="entry name" value="G3P_acyltransf"/>
    <property type="match status" value="1"/>
</dbReference>
<dbReference type="PANTHER" id="PTHR30309:SF0">
    <property type="entry name" value="GLYCEROL-3-PHOSPHATE ACYLTRANSFERASE-RELATED"/>
    <property type="match status" value="1"/>
</dbReference>
<dbReference type="PANTHER" id="PTHR30309">
    <property type="entry name" value="INNER MEMBRANE PROTEIN YGIH"/>
    <property type="match status" value="1"/>
</dbReference>
<feature type="transmembrane region" description="Helical" evidence="10">
    <location>
        <begin position="107"/>
        <end position="128"/>
    </location>
</feature>
<evidence type="ECO:0000256" key="9">
    <source>
        <dbReference type="ARBA" id="ARBA00023264"/>
    </source>
</evidence>
<reference evidence="11" key="1">
    <citation type="submission" date="2018-06" db="EMBL/GenBank/DDBJ databases">
        <authorList>
            <person name="Zhirakovskaya E."/>
        </authorList>
    </citation>
    <scope>NUCLEOTIDE SEQUENCE</scope>
</reference>
<gene>
    <name evidence="11" type="ORF">MNBD_UNCLBAC01-1808</name>
</gene>
<keyword evidence="1" id="KW-1003">Cell membrane</keyword>
<dbReference type="InterPro" id="IPR003811">
    <property type="entry name" value="G3P_acylTferase_PlsY"/>
</dbReference>
<evidence type="ECO:0000256" key="4">
    <source>
        <dbReference type="ARBA" id="ARBA00022692"/>
    </source>
</evidence>
<evidence type="ECO:0000256" key="3">
    <source>
        <dbReference type="ARBA" id="ARBA00022679"/>
    </source>
</evidence>
<dbReference type="HAMAP" id="MF_01043">
    <property type="entry name" value="PlsY"/>
    <property type="match status" value="1"/>
</dbReference>
<evidence type="ECO:0000256" key="2">
    <source>
        <dbReference type="ARBA" id="ARBA00022516"/>
    </source>
</evidence>
<proteinExistence type="inferred from homology"/>
<dbReference type="SMART" id="SM01207">
    <property type="entry name" value="G3P_acyltransf"/>
    <property type="match status" value="1"/>
</dbReference>
<dbReference type="NCBIfam" id="TIGR00023">
    <property type="entry name" value="glycerol-3-phosphate 1-O-acyltransferase PlsY"/>
    <property type="match status" value="1"/>
</dbReference>
<sequence>MIILGVIISYLVGSIPTAYIFGKCYKGIDIRQHGSGNIGATNVFRVLGKVPGIIVLLLDILKGVVAVAFVADILGLVEIIHRLILALCVVSGHNWTIFLKFKGGKGIATSLGVLIGLTIKIVTIRPVLLAIISIWLICFLVSRIVSLSSIIAAIFLPIFMLITNQPIEIICLGVVFSIFVVVRHRPNIKRLFSGQEPRVPFFTKK</sequence>
<keyword evidence="11" id="KW-0012">Acyltransferase</keyword>
<protein>
    <submittedName>
        <fullName evidence="11">Acyl-phosphate:glycerol-3-phosphate O-acyltransferase PlsY</fullName>
    </submittedName>
</protein>
<feature type="transmembrane region" description="Helical" evidence="10">
    <location>
        <begin position="165"/>
        <end position="182"/>
    </location>
</feature>
<feature type="transmembrane region" description="Helical" evidence="10">
    <location>
        <begin position="135"/>
        <end position="159"/>
    </location>
</feature>
<evidence type="ECO:0000256" key="6">
    <source>
        <dbReference type="ARBA" id="ARBA00023098"/>
    </source>
</evidence>
<evidence type="ECO:0000256" key="8">
    <source>
        <dbReference type="ARBA" id="ARBA00023209"/>
    </source>
</evidence>
<dbReference type="AlphaFoldDB" id="A0A3B1DGL8"/>
<dbReference type="EMBL" id="UOGJ01000031">
    <property type="protein sequence ID" value="VAX35148.1"/>
    <property type="molecule type" value="Genomic_DNA"/>
</dbReference>
<dbReference type="GO" id="GO:0005886">
    <property type="term" value="C:plasma membrane"/>
    <property type="evidence" value="ECO:0007669"/>
    <property type="project" value="InterPro"/>
</dbReference>
<evidence type="ECO:0000256" key="10">
    <source>
        <dbReference type="SAM" id="Phobius"/>
    </source>
</evidence>
<keyword evidence="9" id="KW-1208">Phospholipid metabolism</keyword>
<dbReference type="GO" id="GO:0043772">
    <property type="term" value="F:acyl-phosphate glycerol-3-phosphate acyltransferase activity"/>
    <property type="evidence" value="ECO:0007669"/>
    <property type="project" value="InterPro"/>
</dbReference>
<dbReference type="GO" id="GO:0008654">
    <property type="term" value="P:phospholipid biosynthetic process"/>
    <property type="evidence" value="ECO:0007669"/>
    <property type="project" value="UniProtKB-KW"/>
</dbReference>
<keyword evidence="6" id="KW-0443">Lipid metabolism</keyword>